<organism evidence="9 11">
    <name type="scientific">Cannabis sativa</name>
    <name type="common">Hemp</name>
    <name type="synonym">Marijuana</name>
    <dbReference type="NCBI Taxonomy" id="3483"/>
    <lineage>
        <taxon>Eukaryota</taxon>
        <taxon>Viridiplantae</taxon>
        <taxon>Streptophyta</taxon>
        <taxon>Embryophyta</taxon>
        <taxon>Tracheophyta</taxon>
        <taxon>Spermatophyta</taxon>
        <taxon>Magnoliopsida</taxon>
        <taxon>eudicotyledons</taxon>
        <taxon>Gunneridae</taxon>
        <taxon>Pentapetalae</taxon>
        <taxon>rosids</taxon>
        <taxon>fabids</taxon>
        <taxon>Rosales</taxon>
        <taxon>Cannabaceae</taxon>
        <taxon>Cannabis</taxon>
    </lineage>
</organism>
<dbReference type="EMBL" id="JAATIQ010000021">
    <property type="protein sequence ID" value="KAF4399708.1"/>
    <property type="molecule type" value="Genomic_DNA"/>
</dbReference>
<dbReference type="Gene3D" id="1.10.10.60">
    <property type="entry name" value="Homeodomain-like"/>
    <property type="match status" value="1"/>
</dbReference>
<dbReference type="PROSITE" id="PS50090">
    <property type="entry name" value="MYB_LIKE"/>
    <property type="match status" value="1"/>
</dbReference>
<evidence type="ECO:0000256" key="7">
    <source>
        <dbReference type="SAM" id="MobiDB-lite"/>
    </source>
</evidence>
<name>A0A7J6FP64_CANSA</name>
<dbReference type="InterPro" id="IPR044822">
    <property type="entry name" value="Myb_DNA-bind_4"/>
</dbReference>
<protein>
    <recommendedName>
        <fullName evidence="8">Myb-like domain-containing protein</fullName>
    </recommendedName>
</protein>
<keyword evidence="6" id="KW-0539">Nucleus</keyword>
<keyword evidence="3" id="KW-0175">Coiled coil</keyword>
<feature type="region of interest" description="Disordered" evidence="7">
    <location>
        <begin position="1"/>
        <end position="135"/>
    </location>
</feature>
<accession>A0A7J6FP64</accession>
<evidence type="ECO:0000313" key="11">
    <source>
        <dbReference type="Proteomes" id="UP000525078"/>
    </source>
</evidence>
<evidence type="ECO:0000313" key="10">
    <source>
        <dbReference type="EMBL" id="KAF4399708.1"/>
    </source>
</evidence>
<evidence type="ECO:0000256" key="1">
    <source>
        <dbReference type="ARBA" id="ARBA00004123"/>
    </source>
</evidence>
<gene>
    <name evidence="9" type="ORF">F8388_027128</name>
    <name evidence="10" type="ORF">G4B88_022791</name>
</gene>
<sequence length="409" mass="47105">MDDTEDDARYPPNPYGVNHHQDYGSSRRQKLSVQSGPYSKSVGDHYVDEDDEEDEEDDELGEEEDYNDNDNDNGQNNGYPPVDKNVGDDEDDDEEEEEDEMDDENDEAEDEDHDKRKDYDRQNDDEDLQRHPKKRKLMSLVSSFEFAPHVPSAPRSVATTSAPRVSFGGRSSLTDWTERETLVLLDAWGERFLQRGKKSLRSEEWQEVAEKVSEVSKIDRTDTQCRNRLDTLKKKYKKEKANSTMGVTSKWSYFRKMDLLLSTANQQPGLSCGMDSGEYVFMNPRVYLNCANGLDEMRDSPGNSELEGSDDSDGLPPKKRKSGRDNDHDEGSSFRLLANTIHKFGEIYEKIEDSKRQQMAELEKMRMDFQRDLELQRRQIIERAQAEIEKIQQSDDDEEIDVSAENASG</sequence>
<dbReference type="InterPro" id="IPR044823">
    <property type="entry name" value="ASIL1/2-like"/>
</dbReference>
<dbReference type="GO" id="GO:0000976">
    <property type="term" value="F:transcription cis-regulatory region binding"/>
    <property type="evidence" value="ECO:0007669"/>
    <property type="project" value="TreeGrafter"/>
</dbReference>
<dbReference type="PANTHER" id="PTHR31307">
    <property type="entry name" value="TRIHELIX TRANSCRIPTION FACTOR ASIL2"/>
    <property type="match status" value="1"/>
</dbReference>
<evidence type="ECO:0000313" key="9">
    <source>
        <dbReference type="EMBL" id="KAF4372455.1"/>
    </source>
</evidence>
<dbReference type="AlphaFoldDB" id="A0A7J6FP64"/>
<comment type="subcellular location">
    <subcellularLocation>
        <location evidence="1">Nucleus</location>
    </subcellularLocation>
</comment>
<dbReference type="Proteomes" id="UP000525078">
    <property type="component" value="Unassembled WGS sequence"/>
</dbReference>
<evidence type="ECO:0000256" key="2">
    <source>
        <dbReference type="ARBA" id="ARBA00023015"/>
    </source>
</evidence>
<dbReference type="InterPro" id="IPR001005">
    <property type="entry name" value="SANT/Myb"/>
</dbReference>
<reference evidence="11 12" key="1">
    <citation type="journal article" date="2020" name="bioRxiv">
        <title>Sequence and annotation of 42 cannabis genomes reveals extensive copy number variation in cannabinoid synthesis and pathogen resistance genes.</title>
        <authorList>
            <person name="Mckernan K.J."/>
            <person name="Helbert Y."/>
            <person name="Kane L.T."/>
            <person name="Ebling H."/>
            <person name="Zhang L."/>
            <person name="Liu B."/>
            <person name="Eaton Z."/>
            <person name="Mclaughlin S."/>
            <person name="Kingan S."/>
            <person name="Baybayan P."/>
            <person name="Concepcion G."/>
            <person name="Jordan M."/>
            <person name="Riva A."/>
            <person name="Barbazuk W."/>
            <person name="Harkins T."/>
        </authorList>
    </citation>
    <scope>NUCLEOTIDE SEQUENCE [LARGE SCALE GENOMIC DNA]</scope>
    <source>
        <strain evidence="11 12">cv. Jamaican Lion 4</strain>
        <strain evidence="10">Father</strain>
        <strain evidence="9">Mother</strain>
        <tissue evidence="9">Leaf</tissue>
    </source>
</reference>
<feature type="region of interest" description="Disordered" evidence="7">
    <location>
        <begin position="298"/>
        <end position="332"/>
    </location>
</feature>
<dbReference type="GO" id="GO:0005634">
    <property type="term" value="C:nucleus"/>
    <property type="evidence" value="ECO:0007669"/>
    <property type="project" value="UniProtKB-SubCell"/>
</dbReference>
<keyword evidence="12" id="KW-1185">Reference proteome</keyword>
<dbReference type="PANTHER" id="PTHR31307:SF6">
    <property type="entry name" value="OS01G0718900 PROTEIN"/>
    <property type="match status" value="1"/>
</dbReference>
<dbReference type="Pfam" id="PF13837">
    <property type="entry name" value="Myb_DNA-bind_4"/>
    <property type="match status" value="1"/>
</dbReference>
<comment type="caution">
    <text evidence="9">The sequence shown here is derived from an EMBL/GenBank/DDBJ whole genome shotgun (WGS) entry which is preliminary data.</text>
</comment>
<feature type="compositionally biased region" description="Polar residues" evidence="7">
    <location>
        <begin position="23"/>
        <end position="38"/>
    </location>
</feature>
<feature type="compositionally biased region" description="Acidic residues" evidence="7">
    <location>
        <begin position="88"/>
        <end position="112"/>
    </location>
</feature>
<evidence type="ECO:0000259" key="8">
    <source>
        <dbReference type="PROSITE" id="PS50090"/>
    </source>
</evidence>
<evidence type="ECO:0000256" key="6">
    <source>
        <dbReference type="ARBA" id="ARBA00023242"/>
    </source>
</evidence>
<evidence type="ECO:0000256" key="4">
    <source>
        <dbReference type="ARBA" id="ARBA00023125"/>
    </source>
</evidence>
<feature type="compositionally biased region" description="Basic and acidic residues" evidence="7">
    <location>
        <begin position="113"/>
        <end position="122"/>
    </location>
</feature>
<evidence type="ECO:0000313" key="12">
    <source>
        <dbReference type="Proteomes" id="UP000583929"/>
    </source>
</evidence>
<evidence type="ECO:0000256" key="5">
    <source>
        <dbReference type="ARBA" id="ARBA00023163"/>
    </source>
</evidence>
<dbReference type="FunFam" id="1.10.10.60:FF:000104">
    <property type="entry name" value="trihelix transcription factor ASIL2"/>
    <property type="match status" value="1"/>
</dbReference>
<keyword evidence="2" id="KW-0805">Transcription regulation</keyword>
<feature type="compositionally biased region" description="Acidic residues" evidence="7">
    <location>
        <begin position="47"/>
        <end position="71"/>
    </location>
</feature>
<keyword evidence="5" id="KW-0804">Transcription</keyword>
<feature type="domain" description="Myb-like" evidence="8">
    <location>
        <begin position="176"/>
        <end position="233"/>
    </location>
</feature>
<feature type="compositionally biased region" description="Basic and acidic residues" evidence="7">
    <location>
        <begin position="323"/>
        <end position="332"/>
    </location>
</feature>
<keyword evidence="4" id="KW-0238">DNA-binding</keyword>
<dbReference type="Proteomes" id="UP000583929">
    <property type="component" value="Unassembled WGS sequence"/>
</dbReference>
<proteinExistence type="predicted"/>
<evidence type="ECO:0000256" key="3">
    <source>
        <dbReference type="ARBA" id="ARBA00023054"/>
    </source>
</evidence>
<feature type="region of interest" description="Disordered" evidence="7">
    <location>
        <begin position="390"/>
        <end position="409"/>
    </location>
</feature>
<dbReference type="EMBL" id="JAATIP010000105">
    <property type="protein sequence ID" value="KAF4372455.1"/>
    <property type="molecule type" value="Genomic_DNA"/>
</dbReference>